<evidence type="ECO:0000256" key="5">
    <source>
        <dbReference type="ARBA" id="ARBA00015416"/>
    </source>
</evidence>
<comment type="cofactor">
    <cofactor evidence="1">
        <name>pyridoxal 5'-phosphate</name>
        <dbReference type="ChEBI" id="CHEBI:597326"/>
    </cofactor>
</comment>
<dbReference type="Gene3D" id="3.90.1150.10">
    <property type="entry name" value="Aspartate Aminotransferase, domain 1"/>
    <property type="match status" value="1"/>
</dbReference>
<evidence type="ECO:0000313" key="11">
    <source>
        <dbReference type="EMBL" id="TQV78447.1"/>
    </source>
</evidence>
<name>A0A545TMI0_9PROT</name>
<dbReference type="EMBL" id="VHSH01000006">
    <property type="protein sequence ID" value="TQV78447.1"/>
    <property type="molecule type" value="Genomic_DNA"/>
</dbReference>
<accession>A0A545TMI0</accession>
<dbReference type="PANTHER" id="PTHR43713:SF3">
    <property type="entry name" value="GLUTAMATE-1-SEMIALDEHYDE 2,1-AMINOMUTASE 1, CHLOROPLASTIC-RELATED"/>
    <property type="match status" value="1"/>
</dbReference>
<evidence type="ECO:0000256" key="6">
    <source>
        <dbReference type="ARBA" id="ARBA00022898"/>
    </source>
</evidence>
<dbReference type="CDD" id="cd00610">
    <property type="entry name" value="OAT_like"/>
    <property type="match status" value="1"/>
</dbReference>
<dbReference type="Gene3D" id="3.40.640.10">
    <property type="entry name" value="Type I PLP-dependent aspartate aminotransferase-like (Major domain)"/>
    <property type="match status" value="1"/>
</dbReference>
<dbReference type="GO" id="GO:0008483">
    <property type="term" value="F:transaminase activity"/>
    <property type="evidence" value="ECO:0007669"/>
    <property type="project" value="UniProtKB-KW"/>
</dbReference>
<comment type="pathway">
    <text evidence="2">Porphyrin-containing compound metabolism; protoporphyrin-IX biosynthesis; 5-aminolevulinate from L-glutamyl-tRNA(Glu): step 2/2.</text>
</comment>
<dbReference type="EC" id="5.4.3.8" evidence="4"/>
<evidence type="ECO:0000256" key="1">
    <source>
        <dbReference type="ARBA" id="ARBA00001933"/>
    </source>
</evidence>
<evidence type="ECO:0000256" key="7">
    <source>
        <dbReference type="ARBA" id="ARBA00023235"/>
    </source>
</evidence>
<comment type="caution">
    <text evidence="11">The sequence shown here is derived from an EMBL/GenBank/DDBJ whole genome shotgun (WGS) entry which is preliminary data.</text>
</comment>
<keyword evidence="11" id="KW-0032">Aminotransferase</keyword>
<dbReference type="InterPro" id="IPR015424">
    <property type="entry name" value="PyrdxlP-dep_Trfase"/>
</dbReference>
<keyword evidence="11" id="KW-0808">Transferase</keyword>
<evidence type="ECO:0000256" key="2">
    <source>
        <dbReference type="ARBA" id="ARBA00004819"/>
    </source>
</evidence>
<dbReference type="PANTHER" id="PTHR43713">
    <property type="entry name" value="GLUTAMATE-1-SEMIALDEHYDE 2,1-AMINOMUTASE"/>
    <property type="match status" value="1"/>
</dbReference>
<dbReference type="Proteomes" id="UP000315252">
    <property type="component" value="Unassembled WGS sequence"/>
</dbReference>
<evidence type="ECO:0000256" key="9">
    <source>
        <dbReference type="ARBA" id="ARBA00031365"/>
    </source>
</evidence>
<dbReference type="FunFam" id="3.40.640.10:FF:000021">
    <property type="entry name" value="Glutamate-1-semialdehyde 2,1-aminomutase"/>
    <property type="match status" value="1"/>
</dbReference>
<protein>
    <recommendedName>
        <fullName evidence="5">Glutamate-1-semialdehyde 2,1-aminomutase</fullName>
        <ecNumber evidence="4">5.4.3.8</ecNumber>
    </recommendedName>
    <alternativeName>
        <fullName evidence="9">Glutamate-1-semialdehyde aminotransferase</fullName>
    </alternativeName>
</protein>
<dbReference type="GO" id="GO:0030170">
    <property type="term" value="F:pyridoxal phosphate binding"/>
    <property type="evidence" value="ECO:0007669"/>
    <property type="project" value="InterPro"/>
</dbReference>
<dbReference type="AlphaFoldDB" id="A0A545TMI0"/>
<keyword evidence="6 10" id="KW-0663">Pyridoxal phosphate</keyword>
<dbReference type="InterPro" id="IPR005814">
    <property type="entry name" value="Aminotrans_3"/>
</dbReference>
<dbReference type="GO" id="GO:0006779">
    <property type="term" value="P:porphyrin-containing compound biosynthetic process"/>
    <property type="evidence" value="ECO:0007669"/>
    <property type="project" value="UniProtKB-KW"/>
</dbReference>
<evidence type="ECO:0000256" key="3">
    <source>
        <dbReference type="ARBA" id="ARBA00008981"/>
    </source>
</evidence>
<gene>
    <name evidence="11" type="ORF">FKG95_17945</name>
</gene>
<evidence type="ECO:0000256" key="4">
    <source>
        <dbReference type="ARBA" id="ARBA00012143"/>
    </source>
</evidence>
<dbReference type="SUPFAM" id="SSF53383">
    <property type="entry name" value="PLP-dependent transferases"/>
    <property type="match status" value="1"/>
</dbReference>
<organism evidence="11 12">
    <name type="scientific">Denitrobaculum tricleocarpae</name>
    <dbReference type="NCBI Taxonomy" id="2591009"/>
    <lineage>
        <taxon>Bacteria</taxon>
        <taxon>Pseudomonadati</taxon>
        <taxon>Pseudomonadota</taxon>
        <taxon>Alphaproteobacteria</taxon>
        <taxon>Rhodospirillales</taxon>
        <taxon>Rhodospirillaceae</taxon>
        <taxon>Denitrobaculum</taxon>
    </lineage>
</organism>
<dbReference type="InterPro" id="IPR015422">
    <property type="entry name" value="PyrdxlP-dep_Trfase_small"/>
</dbReference>
<keyword evidence="12" id="KW-1185">Reference proteome</keyword>
<dbReference type="Pfam" id="PF00202">
    <property type="entry name" value="Aminotran_3"/>
    <property type="match status" value="1"/>
</dbReference>
<keyword evidence="8" id="KW-0627">Porphyrin biosynthesis</keyword>
<evidence type="ECO:0000256" key="8">
    <source>
        <dbReference type="ARBA" id="ARBA00023244"/>
    </source>
</evidence>
<sequence>MDAHISQQDWIARAEKVLPGGGFGNFDPGIVIREGRGSRVWDEDGKEYIDYLIGSGPMLLGHGHPEVLEAVQEQLAKGMTFFANNARGIELAEEICNAVACADQVRFVSTGGEADMYAMRLARAHTGRDKIVKFEGGYHGMSAEALMSLAPTRLANFPMAVPDSAGIPDSVRDHMLIAPFNDIDFIRQLLAEHAGEIAAVIAEPLQRLIPPEPGFLEALRVETEKHGILLIFDEVVTGFRLAYGGAQELYGVTPDLCSLGKIIGGGFPLAAIAGKAEVMAHFDKAKVGEAGFTLQIGTLSGNPVAAAAGLKTMEILRRSGSYERLRARGVSIMKALEEHLSAAGVDHQIVGDPVLFDVVFASDRVTGYRGVLRGDASLGKRFNQKLREKGIFKPDGKIYPSLALTDDDIAQTVDAISYAAKHIGGS</sequence>
<reference evidence="11 12" key="1">
    <citation type="submission" date="2019-06" db="EMBL/GenBank/DDBJ databases">
        <title>Whole genome sequence for Rhodospirillaceae sp. R148.</title>
        <authorList>
            <person name="Wang G."/>
        </authorList>
    </citation>
    <scope>NUCLEOTIDE SEQUENCE [LARGE SCALE GENOMIC DNA]</scope>
    <source>
        <strain evidence="11 12">R148</strain>
    </source>
</reference>
<comment type="similarity">
    <text evidence="3">Belongs to the class-III pyridoxal-phosphate-dependent aminotransferase family. HemL subfamily.</text>
</comment>
<dbReference type="InterPro" id="IPR015421">
    <property type="entry name" value="PyrdxlP-dep_Trfase_major"/>
</dbReference>
<dbReference type="OrthoDB" id="9801834at2"/>
<dbReference type="GO" id="GO:0042286">
    <property type="term" value="F:glutamate-1-semialdehyde 2,1-aminomutase activity"/>
    <property type="evidence" value="ECO:0007669"/>
    <property type="project" value="UniProtKB-EC"/>
</dbReference>
<proteinExistence type="inferred from homology"/>
<dbReference type="RefSeq" id="WP_142897780.1">
    <property type="nucleotide sequence ID" value="NZ_ML660057.1"/>
</dbReference>
<keyword evidence="7" id="KW-0413">Isomerase</keyword>
<evidence type="ECO:0000313" key="12">
    <source>
        <dbReference type="Proteomes" id="UP000315252"/>
    </source>
</evidence>
<evidence type="ECO:0000256" key="10">
    <source>
        <dbReference type="RuleBase" id="RU003560"/>
    </source>
</evidence>